<dbReference type="GO" id="GO:0070531">
    <property type="term" value="C:BRCA1-A complex"/>
    <property type="evidence" value="ECO:0007669"/>
    <property type="project" value="InterPro"/>
</dbReference>
<organism evidence="7 8">
    <name type="scientific">Junco hyemalis</name>
    <name type="common">Dark-eyed junco</name>
    <dbReference type="NCBI Taxonomy" id="40217"/>
    <lineage>
        <taxon>Eukaryota</taxon>
        <taxon>Metazoa</taxon>
        <taxon>Chordata</taxon>
        <taxon>Craniata</taxon>
        <taxon>Vertebrata</taxon>
        <taxon>Euteleostomi</taxon>
        <taxon>Archelosauria</taxon>
        <taxon>Archosauria</taxon>
        <taxon>Dinosauria</taxon>
        <taxon>Saurischia</taxon>
        <taxon>Theropoda</taxon>
        <taxon>Coelurosauria</taxon>
        <taxon>Aves</taxon>
        <taxon>Neognathae</taxon>
        <taxon>Neoaves</taxon>
        <taxon>Telluraves</taxon>
        <taxon>Australaves</taxon>
        <taxon>Passeriformes</taxon>
        <taxon>Passerellidae</taxon>
        <taxon>Junco</taxon>
    </lineage>
</organism>
<dbReference type="Proteomes" id="UP000694408">
    <property type="component" value="Unplaced"/>
</dbReference>
<name>A0A8C5IQN3_JUNHY</name>
<dbReference type="InterPro" id="IPR026126">
    <property type="entry name" value="BABAM1"/>
</dbReference>
<protein>
    <recommendedName>
        <fullName evidence="9">BABA1 protein</fullName>
    </recommendedName>
</protein>
<comment type="subcellular location">
    <subcellularLocation>
        <location evidence="1">Nucleus</location>
    </subcellularLocation>
</comment>
<feature type="compositionally biased region" description="Pro residues" evidence="6">
    <location>
        <begin position="1"/>
        <end position="23"/>
    </location>
</feature>
<evidence type="ECO:0008006" key="9">
    <source>
        <dbReference type="Google" id="ProtNLM"/>
    </source>
</evidence>
<dbReference type="PANTHER" id="PTHR15660:SF1">
    <property type="entry name" value="BRISC AND BRCA1-A COMPLEX MEMBER 1"/>
    <property type="match status" value="1"/>
</dbReference>
<keyword evidence="8" id="KW-1185">Reference proteome</keyword>
<evidence type="ECO:0000256" key="5">
    <source>
        <dbReference type="ARBA" id="ARBA00023242"/>
    </source>
</evidence>
<dbReference type="Ensembl" id="ENSJHYT00000007821.1">
    <property type="protein sequence ID" value="ENSJHYP00000006387.1"/>
    <property type="gene ID" value="ENSJHYG00000005161.1"/>
</dbReference>
<keyword evidence="4" id="KW-0234">DNA repair</keyword>
<evidence type="ECO:0000313" key="7">
    <source>
        <dbReference type="Ensembl" id="ENSJHYP00000006387.1"/>
    </source>
</evidence>
<sequence length="215" mass="22380">SASPPRPCTRPAPPAAPGSPPVAAPASCGPGGSGDSGLGIWGGLGVRGVLTPAAAAAAPPAPGRAPPRLCPPPTQIICLDLAEEMAVPKLESFNGSQKVELPVTDNVQTIPPPFVVRTILVFGRPRCQPHFYHYMRNLTPLCPRVSPPQDMFGFFGSLDTKGTNYKYEVALAGPALELHNCMAKLLAHPLQRPCQSHAHYGLLDGGDSPEGEAAS</sequence>
<dbReference type="GO" id="GO:0070552">
    <property type="term" value="C:BRISC complex"/>
    <property type="evidence" value="ECO:0007669"/>
    <property type="project" value="InterPro"/>
</dbReference>
<dbReference type="GO" id="GO:0006302">
    <property type="term" value="P:double-strand break repair"/>
    <property type="evidence" value="ECO:0007669"/>
    <property type="project" value="TreeGrafter"/>
</dbReference>
<keyword evidence="3" id="KW-0227">DNA damage</keyword>
<evidence type="ECO:0000313" key="8">
    <source>
        <dbReference type="Proteomes" id="UP000694408"/>
    </source>
</evidence>
<evidence type="ECO:0000256" key="4">
    <source>
        <dbReference type="ARBA" id="ARBA00023204"/>
    </source>
</evidence>
<accession>A0A8C5IQN3</accession>
<keyword evidence="5" id="KW-0539">Nucleus</keyword>
<dbReference type="AlphaFoldDB" id="A0A8C5IQN3"/>
<dbReference type="PANTHER" id="PTHR15660">
    <property type="entry name" value="BRISC AND BRCA1-A COMPLEX MEMBER 1"/>
    <property type="match status" value="1"/>
</dbReference>
<keyword evidence="2" id="KW-0963">Cytoplasm</keyword>
<reference evidence="7" key="2">
    <citation type="submission" date="2025-09" db="UniProtKB">
        <authorList>
            <consortium name="Ensembl"/>
        </authorList>
    </citation>
    <scope>IDENTIFICATION</scope>
</reference>
<evidence type="ECO:0000256" key="2">
    <source>
        <dbReference type="ARBA" id="ARBA00022490"/>
    </source>
</evidence>
<reference evidence="7" key="1">
    <citation type="submission" date="2025-08" db="UniProtKB">
        <authorList>
            <consortium name="Ensembl"/>
        </authorList>
    </citation>
    <scope>IDENTIFICATION</scope>
</reference>
<evidence type="ECO:0000256" key="1">
    <source>
        <dbReference type="ARBA" id="ARBA00004123"/>
    </source>
</evidence>
<evidence type="ECO:0000256" key="6">
    <source>
        <dbReference type="SAM" id="MobiDB-lite"/>
    </source>
</evidence>
<proteinExistence type="predicted"/>
<dbReference type="GO" id="GO:0045739">
    <property type="term" value="P:positive regulation of DNA repair"/>
    <property type="evidence" value="ECO:0007669"/>
    <property type="project" value="InterPro"/>
</dbReference>
<feature type="region of interest" description="Disordered" evidence="6">
    <location>
        <begin position="1"/>
        <end position="30"/>
    </location>
</feature>
<dbReference type="GO" id="GO:0016604">
    <property type="term" value="C:nuclear body"/>
    <property type="evidence" value="ECO:0007669"/>
    <property type="project" value="TreeGrafter"/>
</dbReference>
<dbReference type="GO" id="GO:0007095">
    <property type="term" value="P:mitotic G2 DNA damage checkpoint signaling"/>
    <property type="evidence" value="ECO:0007669"/>
    <property type="project" value="TreeGrafter"/>
</dbReference>
<evidence type="ECO:0000256" key="3">
    <source>
        <dbReference type="ARBA" id="ARBA00022763"/>
    </source>
</evidence>